<proteinExistence type="predicted"/>
<keyword evidence="3" id="KW-1185">Reference proteome</keyword>
<dbReference type="Proteomes" id="UP001139485">
    <property type="component" value="Unassembled WGS sequence"/>
</dbReference>
<dbReference type="EMBL" id="JAMOIL010000001">
    <property type="protein sequence ID" value="MCM0618671.1"/>
    <property type="molecule type" value="Genomic_DNA"/>
</dbReference>
<organism evidence="2 3">
    <name type="scientific">Nocardioides bruguierae</name>
    <dbReference type="NCBI Taxonomy" id="2945102"/>
    <lineage>
        <taxon>Bacteria</taxon>
        <taxon>Bacillati</taxon>
        <taxon>Actinomycetota</taxon>
        <taxon>Actinomycetes</taxon>
        <taxon>Propionibacteriales</taxon>
        <taxon>Nocardioidaceae</taxon>
        <taxon>Nocardioides</taxon>
    </lineage>
</organism>
<keyword evidence="1" id="KW-1133">Transmembrane helix</keyword>
<sequence>MARPVLLTRPEGADVATATQKPVLGDYHYDGRRWLRFSGRRWQRALYSCDPAVLEAKAGPEAWHEVDDAERSRLLDVAVRDRVLTTNGQVLYRDDHSAVLRHRRRPAHVAHFLSTVITLGAWLVVWIAATVLAGEDRVMLVVDRWGHVWPQTSTR</sequence>
<keyword evidence="1" id="KW-0812">Transmembrane</keyword>
<dbReference type="RefSeq" id="WP_250825653.1">
    <property type="nucleotide sequence ID" value="NZ_JAMOIL010000001.1"/>
</dbReference>
<evidence type="ECO:0000313" key="3">
    <source>
        <dbReference type="Proteomes" id="UP001139485"/>
    </source>
</evidence>
<evidence type="ECO:0000313" key="2">
    <source>
        <dbReference type="EMBL" id="MCM0618671.1"/>
    </source>
</evidence>
<protein>
    <submittedName>
        <fullName evidence="2">Uncharacterized protein</fullName>
    </submittedName>
</protein>
<dbReference type="AlphaFoldDB" id="A0A9X2D3J3"/>
<evidence type="ECO:0000256" key="1">
    <source>
        <dbReference type="SAM" id="Phobius"/>
    </source>
</evidence>
<feature type="transmembrane region" description="Helical" evidence="1">
    <location>
        <begin position="109"/>
        <end position="133"/>
    </location>
</feature>
<comment type="caution">
    <text evidence="2">The sequence shown here is derived from an EMBL/GenBank/DDBJ whole genome shotgun (WGS) entry which is preliminary data.</text>
</comment>
<gene>
    <name evidence="2" type="ORF">M8330_00015</name>
</gene>
<name>A0A9X2D3J3_9ACTN</name>
<accession>A0A9X2D3J3</accession>
<reference evidence="2" key="1">
    <citation type="submission" date="2022-05" db="EMBL/GenBank/DDBJ databases">
        <authorList>
            <person name="Tuo L."/>
        </authorList>
    </citation>
    <scope>NUCLEOTIDE SEQUENCE</scope>
    <source>
        <strain evidence="2">BSK12Z-4</strain>
    </source>
</reference>
<keyword evidence="1" id="KW-0472">Membrane</keyword>